<evidence type="ECO:0000313" key="6">
    <source>
        <dbReference type="Proteomes" id="UP001155240"/>
    </source>
</evidence>
<dbReference type="Gene3D" id="3.40.50.2300">
    <property type="match status" value="2"/>
</dbReference>
<dbReference type="SUPFAM" id="SSF53822">
    <property type="entry name" value="Periplasmic binding protein-like I"/>
    <property type="match status" value="1"/>
</dbReference>
<dbReference type="EMBL" id="JAMRYM010000013">
    <property type="protein sequence ID" value="MCM6761862.1"/>
    <property type="molecule type" value="Genomic_DNA"/>
</dbReference>
<evidence type="ECO:0000256" key="3">
    <source>
        <dbReference type="ARBA" id="ARBA00023163"/>
    </source>
</evidence>
<dbReference type="PANTHER" id="PTHR30146">
    <property type="entry name" value="LACI-RELATED TRANSCRIPTIONAL REPRESSOR"/>
    <property type="match status" value="1"/>
</dbReference>
<sequence length="334" mass="35173">MPQIGIRDVAARAGVSVTTASYALNRPERVSSAAMAAVADAVAELGYIPNVAARQLRAGKSMAVGMAVVNLGNPFYAELALGAEHGAEEAGYSLVLGATQDSAARELRYLDLFARQRVDGVLLAPISSSLDHLDVFAQRGVPVVLVDQVDPRGRLLSVALDDVLGGRTAAEHLLASGCRRLLFLGGTFRIPQVRDRFEGFVEAVRFSSAAFSSIETVSMGPGLGRELGERILAMPADERPDGIFAANDELALGVMQSLVRGGVSIPGEIAIVGYDDIPFADAAVVPLTSVRQPTHRMGECAAQLLIAAIRGDADVRSAGFEPELIVRASTRAVR</sequence>
<dbReference type="Pfam" id="PF13377">
    <property type="entry name" value="Peripla_BP_3"/>
    <property type="match status" value="1"/>
</dbReference>
<dbReference type="SUPFAM" id="SSF47413">
    <property type="entry name" value="lambda repressor-like DNA-binding domains"/>
    <property type="match status" value="1"/>
</dbReference>
<dbReference type="InterPro" id="IPR028082">
    <property type="entry name" value="Peripla_BP_I"/>
</dbReference>
<evidence type="ECO:0000259" key="4">
    <source>
        <dbReference type="PROSITE" id="PS50932"/>
    </source>
</evidence>
<gene>
    <name evidence="5" type="ORF">NB037_05455</name>
</gene>
<dbReference type="Gene3D" id="1.10.260.40">
    <property type="entry name" value="lambda repressor-like DNA-binding domains"/>
    <property type="match status" value="1"/>
</dbReference>
<evidence type="ECO:0000256" key="1">
    <source>
        <dbReference type="ARBA" id="ARBA00023015"/>
    </source>
</evidence>
<dbReference type="InterPro" id="IPR010982">
    <property type="entry name" value="Lambda_DNA-bd_dom_sf"/>
</dbReference>
<evidence type="ECO:0000256" key="2">
    <source>
        <dbReference type="ARBA" id="ARBA00023125"/>
    </source>
</evidence>
<accession>A0A9X2ISF2</accession>
<name>A0A9X2ISF2_9MICO</name>
<proteinExistence type="predicted"/>
<dbReference type="SMART" id="SM00354">
    <property type="entry name" value="HTH_LACI"/>
    <property type="match status" value="1"/>
</dbReference>
<dbReference type="CDD" id="cd01392">
    <property type="entry name" value="HTH_LacI"/>
    <property type="match status" value="1"/>
</dbReference>
<organism evidence="5 6">
    <name type="scientific">Rathayibacter rubneri</name>
    <dbReference type="NCBI Taxonomy" id="2950106"/>
    <lineage>
        <taxon>Bacteria</taxon>
        <taxon>Bacillati</taxon>
        <taxon>Actinomycetota</taxon>
        <taxon>Actinomycetes</taxon>
        <taxon>Micrococcales</taxon>
        <taxon>Microbacteriaceae</taxon>
        <taxon>Rathayibacter</taxon>
    </lineage>
</organism>
<protein>
    <submittedName>
        <fullName evidence="5">LacI family transcriptional regulator</fullName>
    </submittedName>
</protein>
<dbReference type="GO" id="GO:0000976">
    <property type="term" value="F:transcription cis-regulatory region binding"/>
    <property type="evidence" value="ECO:0007669"/>
    <property type="project" value="TreeGrafter"/>
</dbReference>
<dbReference type="PROSITE" id="PS50932">
    <property type="entry name" value="HTH_LACI_2"/>
    <property type="match status" value="1"/>
</dbReference>
<keyword evidence="2" id="KW-0238">DNA-binding</keyword>
<dbReference type="AlphaFoldDB" id="A0A9X2ISF2"/>
<dbReference type="Proteomes" id="UP001155240">
    <property type="component" value="Unassembled WGS sequence"/>
</dbReference>
<dbReference type="InterPro" id="IPR000843">
    <property type="entry name" value="HTH_LacI"/>
</dbReference>
<keyword evidence="3" id="KW-0804">Transcription</keyword>
<feature type="domain" description="HTH lacI-type" evidence="4">
    <location>
        <begin position="4"/>
        <end position="58"/>
    </location>
</feature>
<dbReference type="InterPro" id="IPR046335">
    <property type="entry name" value="LacI/GalR-like_sensor"/>
</dbReference>
<keyword evidence="6" id="KW-1185">Reference proteome</keyword>
<evidence type="ECO:0000313" key="5">
    <source>
        <dbReference type="EMBL" id="MCM6761862.1"/>
    </source>
</evidence>
<dbReference type="RefSeq" id="WP_251944284.1">
    <property type="nucleotide sequence ID" value="NZ_JAMRYM010000013.1"/>
</dbReference>
<dbReference type="Pfam" id="PF00356">
    <property type="entry name" value="LacI"/>
    <property type="match status" value="1"/>
</dbReference>
<keyword evidence="1" id="KW-0805">Transcription regulation</keyword>
<dbReference type="PANTHER" id="PTHR30146:SF109">
    <property type="entry name" value="HTH-TYPE TRANSCRIPTIONAL REGULATOR GALS"/>
    <property type="match status" value="1"/>
</dbReference>
<dbReference type="GO" id="GO:0003700">
    <property type="term" value="F:DNA-binding transcription factor activity"/>
    <property type="evidence" value="ECO:0007669"/>
    <property type="project" value="TreeGrafter"/>
</dbReference>
<reference evidence="5" key="1">
    <citation type="submission" date="2022-06" db="EMBL/GenBank/DDBJ databases">
        <title>Whole genome shotgun sequencing (WGS) of Rathayibacter sp. ZW T2_19, isolated from stored onions (Allium cepa).</title>
        <authorList>
            <person name="Stoll D.A."/>
            <person name="Huch M."/>
        </authorList>
    </citation>
    <scope>NUCLEOTIDE SEQUENCE</scope>
    <source>
        <strain evidence="5">ZW T2_19</strain>
    </source>
</reference>
<comment type="caution">
    <text evidence="5">The sequence shown here is derived from an EMBL/GenBank/DDBJ whole genome shotgun (WGS) entry which is preliminary data.</text>
</comment>